<dbReference type="FunFam" id="1.20.1250.20:FF:000653">
    <property type="entry name" value="Polyamine transporter, putative"/>
    <property type="match status" value="1"/>
</dbReference>
<feature type="domain" description="Major facilitator superfamily (MFS) profile" evidence="6">
    <location>
        <begin position="72"/>
        <end position="507"/>
    </location>
</feature>
<evidence type="ECO:0000256" key="1">
    <source>
        <dbReference type="ARBA" id="ARBA00004141"/>
    </source>
</evidence>
<dbReference type="InterPro" id="IPR011701">
    <property type="entry name" value="MFS"/>
</dbReference>
<dbReference type="Gene3D" id="1.20.1250.20">
    <property type="entry name" value="MFS general substrate transporter like domains"/>
    <property type="match status" value="1"/>
</dbReference>
<keyword evidence="2 5" id="KW-0812">Transmembrane</keyword>
<dbReference type="GO" id="GO:0022857">
    <property type="term" value="F:transmembrane transporter activity"/>
    <property type="evidence" value="ECO:0007669"/>
    <property type="project" value="InterPro"/>
</dbReference>
<feature type="transmembrane region" description="Helical" evidence="5">
    <location>
        <begin position="229"/>
        <end position="249"/>
    </location>
</feature>
<sequence length="522" mass="57559">MDGDAALAEKAPSTSEVSTTLAGKQFADSDPAVHQAILNAHAIVSHTQDGKVLIQSARGDPDSPRSWPNWKRYGIVILASFLNNLVTICVSGYSTGTAQMEQEFGVSEEVGTLGLSTFILGFASGPMLVAPLSEFYGRRPVYLICWALFVIFQIPVAVAPNIATVLVCRFFQGFFGSTPLANTGGVVHDLFGRDEGGYAVAIYALSSTNGPPFGNLISGFIAQEKGWRWLFWVYLIIFGAFWFVIYFFLPETRGTIIMMRKAKRLRAETGNPNIYAAHEQDRSSAGRLWKVSLFRPIKFLFTEPITYYSAIINALTFGIIFLANEAFPLVFGPGNNGHGWTHSGVVNLTYGSFVIGAFIGFALQPFQERFYRNRLALNGGKSDPEARWGSALFGIFLLPIGLFIAAWTSYPTLPWIAPCIGFTIFGIGFYVIIMAILNYVVDGYGHYSASSLAGVVMVRNIAGAAFPLFARQMYVALGNQWATCLLAFLALLLVPIPFWLFFKGKSVRYNSPYCREHFEEED</sequence>
<dbReference type="AlphaFoldDB" id="A0A166TDR8"/>
<comment type="subcellular location">
    <subcellularLocation>
        <location evidence="1">Membrane</location>
        <topology evidence="1">Multi-pass membrane protein</topology>
    </subcellularLocation>
</comment>
<keyword evidence="8" id="KW-1185">Reference proteome</keyword>
<evidence type="ECO:0000313" key="8">
    <source>
        <dbReference type="Proteomes" id="UP000076532"/>
    </source>
</evidence>
<feature type="transmembrane region" description="Helical" evidence="5">
    <location>
        <begin position="415"/>
        <end position="440"/>
    </location>
</feature>
<dbReference type="CDD" id="cd17323">
    <property type="entry name" value="MFS_Tpo1_MDR_like"/>
    <property type="match status" value="1"/>
</dbReference>
<feature type="transmembrane region" description="Helical" evidence="5">
    <location>
        <begin position="73"/>
        <end position="93"/>
    </location>
</feature>
<reference evidence="7 8" key="1">
    <citation type="journal article" date="2016" name="Mol. Biol. Evol.">
        <title>Comparative Genomics of Early-Diverging Mushroom-Forming Fungi Provides Insights into the Origins of Lignocellulose Decay Capabilities.</title>
        <authorList>
            <person name="Nagy L.G."/>
            <person name="Riley R."/>
            <person name="Tritt A."/>
            <person name="Adam C."/>
            <person name="Daum C."/>
            <person name="Floudas D."/>
            <person name="Sun H."/>
            <person name="Yadav J.S."/>
            <person name="Pangilinan J."/>
            <person name="Larsson K.H."/>
            <person name="Matsuura K."/>
            <person name="Barry K."/>
            <person name="Labutti K."/>
            <person name="Kuo R."/>
            <person name="Ohm R.A."/>
            <person name="Bhattacharya S.S."/>
            <person name="Shirouzu T."/>
            <person name="Yoshinaga Y."/>
            <person name="Martin F.M."/>
            <person name="Grigoriev I.V."/>
            <person name="Hibbett D.S."/>
        </authorList>
    </citation>
    <scope>NUCLEOTIDE SEQUENCE [LARGE SCALE GENOMIC DNA]</scope>
    <source>
        <strain evidence="7 8">CBS 109695</strain>
    </source>
</reference>
<dbReference type="OrthoDB" id="5376138at2759"/>
<dbReference type="EMBL" id="KV417493">
    <property type="protein sequence ID" value="KZP30509.1"/>
    <property type="molecule type" value="Genomic_DNA"/>
</dbReference>
<feature type="transmembrane region" description="Helical" evidence="5">
    <location>
        <begin position="344"/>
        <end position="366"/>
    </location>
</feature>
<feature type="transmembrane region" description="Helical" evidence="5">
    <location>
        <begin position="113"/>
        <end position="132"/>
    </location>
</feature>
<evidence type="ECO:0000259" key="6">
    <source>
        <dbReference type="PROSITE" id="PS50850"/>
    </source>
</evidence>
<accession>A0A166TDR8</accession>
<dbReference type="Pfam" id="PF07690">
    <property type="entry name" value="MFS_1"/>
    <property type="match status" value="1"/>
</dbReference>
<organism evidence="7 8">
    <name type="scientific">Athelia psychrophila</name>
    <dbReference type="NCBI Taxonomy" id="1759441"/>
    <lineage>
        <taxon>Eukaryota</taxon>
        <taxon>Fungi</taxon>
        <taxon>Dikarya</taxon>
        <taxon>Basidiomycota</taxon>
        <taxon>Agaricomycotina</taxon>
        <taxon>Agaricomycetes</taxon>
        <taxon>Agaricomycetidae</taxon>
        <taxon>Atheliales</taxon>
        <taxon>Atheliaceae</taxon>
        <taxon>Athelia</taxon>
    </lineage>
</organism>
<evidence type="ECO:0000256" key="2">
    <source>
        <dbReference type="ARBA" id="ARBA00022692"/>
    </source>
</evidence>
<feature type="transmembrane region" description="Helical" evidence="5">
    <location>
        <begin position="480"/>
        <end position="502"/>
    </location>
</feature>
<dbReference type="Proteomes" id="UP000076532">
    <property type="component" value="Unassembled WGS sequence"/>
</dbReference>
<dbReference type="SUPFAM" id="SSF103473">
    <property type="entry name" value="MFS general substrate transporter"/>
    <property type="match status" value="1"/>
</dbReference>
<dbReference type="PANTHER" id="PTHR23502:SF24">
    <property type="entry name" value="TRANSPORTER, PUTATIVE-RELATED"/>
    <property type="match status" value="1"/>
</dbReference>
<evidence type="ECO:0000256" key="3">
    <source>
        <dbReference type="ARBA" id="ARBA00022989"/>
    </source>
</evidence>
<dbReference type="InterPro" id="IPR036259">
    <property type="entry name" value="MFS_trans_sf"/>
</dbReference>
<evidence type="ECO:0000313" key="7">
    <source>
        <dbReference type="EMBL" id="KZP30509.1"/>
    </source>
</evidence>
<feature type="transmembrane region" description="Helical" evidence="5">
    <location>
        <begin position="452"/>
        <end position="474"/>
    </location>
</feature>
<dbReference type="GO" id="GO:0005886">
    <property type="term" value="C:plasma membrane"/>
    <property type="evidence" value="ECO:0007669"/>
    <property type="project" value="TreeGrafter"/>
</dbReference>
<keyword evidence="4 5" id="KW-0472">Membrane</keyword>
<proteinExistence type="predicted"/>
<gene>
    <name evidence="7" type="ORF">FIBSPDRAFT_725784</name>
</gene>
<evidence type="ECO:0000256" key="5">
    <source>
        <dbReference type="SAM" id="Phobius"/>
    </source>
</evidence>
<evidence type="ECO:0000256" key="4">
    <source>
        <dbReference type="ARBA" id="ARBA00023136"/>
    </source>
</evidence>
<name>A0A166TDR8_9AGAM</name>
<dbReference type="STRING" id="436010.A0A166TDR8"/>
<dbReference type="PANTHER" id="PTHR23502">
    <property type="entry name" value="MAJOR FACILITATOR SUPERFAMILY"/>
    <property type="match status" value="1"/>
</dbReference>
<protein>
    <submittedName>
        <fullName evidence="7">MFS general substrate transporter</fullName>
    </submittedName>
</protein>
<dbReference type="InterPro" id="IPR020846">
    <property type="entry name" value="MFS_dom"/>
</dbReference>
<keyword evidence="3 5" id="KW-1133">Transmembrane helix</keyword>
<feature type="transmembrane region" description="Helical" evidence="5">
    <location>
        <begin position="387"/>
        <end position="409"/>
    </location>
</feature>
<dbReference type="PROSITE" id="PS50850">
    <property type="entry name" value="MFS"/>
    <property type="match status" value="1"/>
</dbReference>
<feature type="transmembrane region" description="Helical" evidence="5">
    <location>
        <begin position="305"/>
        <end position="324"/>
    </location>
</feature>
<feature type="transmembrane region" description="Helical" evidence="5">
    <location>
        <begin position="144"/>
        <end position="172"/>
    </location>
</feature>